<accession>A0A0V1K571</accession>
<gene>
    <name evidence="1" type="ORF">T4C_3500</name>
</gene>
<name>A0A0V1K571_TRIPS</name>
<organism evidence="1 2">
    <name type="scientific">Trichinella pseudospiralis</name>
    <name type="common">Parasitic roundworm</name>
    <dbReference type="NCBI Taxonomy" id="6337"/>
    <lineage>
        <taxon>Eukaryota</taxon>
        <taxon>Metazoa</taxon>
        <taxon>Ecdysozoa</taxon>
        <taxon>Nematoda</taxon>
        <taxon>Enoplea</taxon>
        <taxon>Dorylaimia</taxon>
        <taxon>Trichinellida</taxon>
        <taxon>Trichinellidae</taxon>
        <taxon>Trichinella</taxon>
    </lineage>
</organism>
<proteinExistence type="predicted"/>
<comment type="caution">
    <text evidence="1">The sequence shown here is derived from an EMBL/GenBank/DDBJ whole genome shotgun (WGS) entry which is preliminary data.</text>
</comment>
<protein>
    <submittedName>
        <fullName evidence="1">Uncharacterized protein</fullName>
    </submittedName>
</protein>
<dbReference type="Proteomes" id="UP000054826">
    <property type="component" value="Unassembled WGS sequence"/>
</dbReference>
<evidence type="ECO:0000313" key="1">
    <source>
        <dbReference type="EMBL" id="KRZ42262.1"/>
    </source>
</evidence>
<evidence type="ECO:0000313" key="2">
    <source>
        <dbReference type="Proteomes" id="UP000054826"/>
    </source>
</evidence>
<sequence>MIASSGKQYNCYYSKDATNIYCFYCFWINNREKFCLLNVPKSSHSRTCLLENLCKFLLHCYSHANMASVSMIASLRCAVRVQWCFPCDEDHGMALKTALRFGYYFSFLQKKENIFNGDDTKQSAGVRSRRNEDRRCLRLLVGLNCVSVGEREKLYLSLIKHCSQKPIQERELGRGERKSMMGTMEHAIVISNRTNGICVKLTALNKLAQGGGGGDGRVYGT</sequence>
<dbReference type="AlphaFoldDB" id="A0A0V1K571"/>
<reference evidence="1 2" key="1">
    <citation type="submission" date="2015-01" db="EMBL/GenBank/DDBJ databases">
        <title>Evolution of Trichinella species and genotypes.</title>
        <authorList>
            <person name="Korhonen P.K."/>
            <person name="Edoardo P."/>
            <person name="Giuseppe L.R."/>
            <person name="Gasser R.B."/>
        </authorList>
    </citation>
    <scope>NUCLEOTIDE SEQUENCE [LARGE SCALE GENOMIC DNA]</scope>
    <source>
        <strain evidence="1">ISS176</strain>
    </source>
</reference>
<dbReference type="EMBL" id="JYDV01000015">
    <property type="protein sequence ID" value="KRZ42262.1"/>
    <property type="molecule type" value="Genomic_DNA"/>
</dbReference>